<dbReference type="InterPro" id="IPR050503">
    <property type="entry name" value="cAMP-dep_PK_reg_su-like"/>
</dbReference>
<dbReference type="SUPFAM" id="SSF47391">
    <property type="entry name" value="Dimerization-anchoring domain of cAMP-dependent PK regulatory subunit"/>
    <property type="match status" value="1"/>
</dbReference>
<dbReference type="GO" id="GO:0004862">
    <property type="term" value="F:cAMP-dependent protein kinase inhibitor activity"/>
    <property type="evidence" value="ECO:0007669"/>
    <property type="project" value="TreeGrafter"/>
</dbReference>
<keyword evidence="3" id="KW-0116">cAMP-binding</keyword>
<organism evidence="9 10">
    <name type="scientific">Tritrichomonas foetus</name>
    <dbReference type="NCBI Taxonomy" id="1144522"/>
    <lineage>
        <taxon>Eukaryota</taxon>
        <taxon>Metamonada</taxon>
        <taxon>Parabasalia</taxon>
        <taxon>Tritrichomonadida</taxon>
        <taxon>Tritrichomonadidae</taxon>
        <taxon>Tritrichomonas</taxon>
    </lineage>
</organism>
<evidence type="ECO:0000313" key="9">
    <source>
        <dbReference type="EMBL" id="OHT03728.1"/>
    </source>
</evidence>
<dbReference type="SUPFAM" id="SSF51206">
    <property type="entry name" value="cAMP-binding domain-like"/>
    <property type="match status" value="2"/>
</dbReference>
<feature type="domain" description="Cyclic nucleotide-binding" evidence="8">
    <location>
        <begin position="137"/>
        <end position="256"/>
    </location>
</feature>
<feature type="domain" description="Cyclic nucleotide-binding" evidence="8">
    <location>
        <begin position="259"/>
        <end position="379"/>
    </location>
</feature>
<dbReference type="GO" id="GO:0005952">
    <property type="term" value="C:cAMP-dependent protein kinase complex"/>
    <property type="evidence" value="ECO:0007669"/>
    <property type="project" value="InterPro"/>
</dbReference>
<evidence type="ECO:0000259" key="8">
    <source>
        <dbReference type="PROSITE" id="PS50042"/>
    </source>
</evidence>
<dbReference type="GO" id="GO:0034236">
    <property type="term" value="F:protein kinase A catalytic subunit binding"/>
    <property type="evidence" value="ECO:0007669"/>
    <property type="project" value="TreeGrafter"/>
</dbReference>
<gene>
    <name evidence="9" type="ORF">TRFO_06561</name>
</gene>
<dbReference type="InterPro" id="IPR018490">
    <property type="entry name" value="cNMP-bd_dom_sf"/>
</dbReference>
<feature type="region of interest" description="Disordered" evidence="7">
    <location>
        <begin position="44"/>
        <end position="68"/>
    </location>
</feature>
<dbReference type="GO" id="GO:0030552">
    <property type="term" value="F:cAMP binding"/>
    <property type="evidence" value="ECO:0007669"/>
    <property type="project" value="UniProtKB-KW"/>
</dbReference>
<evidence type="ECO:0000256" key="2">
    <source>
        <dbReference type="ARBA" id="ARBA00022553"/>
    </source>
</evidence>
<dbReference type="SMART" id="SM00100">
    <property type="entry name" value="cNMP"/>
    <property type="match status" value="2"/>
</dbReference>
<dbReference type="CDD" id="cd22981">
    <property type="entry name" value="DD_TbAK-like"/>
    <property type="match status" value="1"/>
</dbReference>
<dbReference type="FunFam" id="2.60.120.10:FF:000006">
    <property type="entry name" value="cAMP-dependent protein kinase type I-alpha regulatory subunit"/>
    <property type="match status" value="1"/>
</dbReference>
<dbReference type="RefSeq" id="XP_068356864.1">
    <property type="nucleotide sequence ID" value="XM_068493163.1"/>
</dbReference>
<keyword evidence="10" id="KW-1185">Reference proteome</keyword>
<evidence type="ECO:0000256" key="5">
    <source>
        <dbReference type="ARBA" id="ARBA00022741"/>
    </source>
</evidence>
<dbReference type="PRINTS" id="PR00103">
    <property type="entry name" value="CAMPKINASE"/>
</dbReference>
<dbReference type="InterPro" id="IPR014710">
    <property type="entry name" value="RmlC-like_jellyroll"/>
</dbReference>
<dbReference type="GeneID" id="94827867"/>
<dbReference type="PROSITE" id="PS00889">
    <property type="entry name" value="CNMP_BINDING_2"/>
    <property type="match status" value="2"/>
</dbReference>
<evidence type="ECO:0000256" key="3">
    <source>
        <dbReference type="ARBA" id="ARBA00022566"/>
    </source>
</evidence>
<dbReference type="PANTHER" id="PTHR11635">
    <property type="entry name" value="CAMP-DEPENDENT PROTEIN KINASE REGULATORY CHAIN"/>
    <property type="match status" value="1"/>
</dbReference>
<keyword evidence="2" id="KW-0597">Phosphoprotein</keyword>
<dbReference type="GO" id="GO:0016301">
    <property type="term" value="F:kinase activity"/>
    <property type="evidence" value="ECO:0007669"/>
    <property type="project" value="UniProtKB-KW"/>
</dbReference>
<proteinExistence type="inferred from homology"/>
<dbReference type="AlphaFoldDB" id="A0A1J4JZ15"/>
<comment type="caution">
    <text evidence="9">The sequence shown here is derived from an EMBL/GenBank/DDBJ whole genome shotgun (WGS) entry which is preliminary data.</text>
</comment>
<comment type="similarity">
    <text evidence="1">Belongs to the cAMP-dependent kinase regulatory chain family.</text>
</comment>
<sequence>MQQARQTPEQYLEEKRIKQLLQRIVVSLLEARPENPESHIVTLLSSQPKNSEESEKWPTLAGRSHEPVQKSAIGGGALATGRRQSAINPSVLLGGSVARRKAMSSKMTSSTNVEIRVVPKDESTFAQLEESVKKVDLFSFLQDEQRRVLVNAMFPCQYNDGDVIIKQGDQPDNFYILNSGKCRVLKKTGDREQQVAVLSPGHYFGELALISGSTRSATVVADGHVDCWAIDQTTYLGLLKEGHDKKRQQYRALLKNLPFLKVLQDYEILLVADALCPVNPSKGEEVVKQGDKGDEFFIILQGECVVKKKEGDGEPKEVGRIRSGEYFGELALLNEAPRAATVIAGDNCKLVKLDRASFHRLLGPCSETFTQNMKLYQSTK</sequence>
<evidence type="ECO:0000256" key="6">
    <source>
        <dbReference type="ARBA" id="ARBA00023149"/>
    </source>
</evidence>
<reference evidence="9" key="1">
    <citation type="submission" date="2016-10" db="EMBL/GenBank/DDBJ databases">
        <authorList>
            <person name="Benchimol M."/>
            <person name="Almeida L.G."/>
            <person name="Vasconcelos A.T."/>
            <person name="Perreira-Neves A."/>
            <person name="Rosa I.A."/>
            <person name="Tasca T."/>
            <person name="Bogo M.R."/>
            <person name="de Souza W."/>
        </authorList>
    </citation>
    <scope>NUCLEOTIDE SEQUENCE [LARGE SCALE GENOMIC DNA]</scope>
    <source>
        <strain evidence="9">K</strain>
    </source>
</reference>
<dbReference type="OrthoDB" id="417078at2759"/>
<keyword evidence="5" id="KW-0547">Nucleotide-binding</keyword>
<evidence type="ECO:0000256" key="7">
    <source>
        <dbReference type="SAM" id="MobiDB-lite"/>
    </source>
</evidence>
<dbReference type="GO" id="GO:0005829">
    <property type="term" value="C:cytosol"/>
    <property type="evidence" value="ECO:0007669"/>
    <property type="project" value="TreeGrafter"/>
</dbReference>
<dbReference type="Proteomes" id="UP000179807">
    <property type="component" value="Unassembled WGS sequence"/>
</dbReference>
<dbReference type="Pfam" id="PF00027">
    <property type="entry name" value="cNMP_binding"/>
    <property type="match status" value="2"/>
</dbReference>
<name>A0A1J4JZ15_9EUKA</name>
<dbReference type="PROSITE" id="PS50042">
    <property type="entry name" value="CNMP_BINDING_3"/>
    <property type="match status" value="2"/>
</dbReference>
<dbReference type="Gene3D" id="1.20.890.10">
    <property type="entry name" value="cAMP-dependent protein kinase regulatory subunit, dimerization-anchoring domain"/>
    <property type="match status" value="1"/>
</dbReference>
<keyword evidence="4" id="KW-0677">Repeat</keyword>
<dbReference type="Gene3D" id="2.60.120.10">
    <property type="entry name" value="Jelly Rolls"/>
    <property type="match status" value="2"/>
</dbReference>
<evidence type="ECO:0000256" key="4">
    <source>
        <dbReference type="ARBA" id="ARBA00022737"/>
    </source>
</evidence>
<dbReference type="InterPro" id="IPR018488">
    <property type="entry name" value="cNMP-bd_CS"/>
</dbReference>
<accession>A0A1J4JZ15</accession>
<evidence type="ECO:0000313" key="10">
    <source>
        <dbReference type="Proteomes" id="UP000179807"/>
    </source>
</evidence>
<dbReference type="PANTHER" id="PTHR11635:SF152">
    <property type="entry name" value="CAMP-DEPENDENT PROTEIN KINASE TYPE I REGULATORY SUBUNIT-RELATED"/>
    <property type="match status" value="1"/>
</dbReference>
<protein>
    <submittedName>
        <fullName evidence="9">cAMP-dependent protein kinase regulatory subunit</fullName>
    </submittedName>
</protein>
<keyword evidence="6" id="KW-0114">cAMP</keyword>
<dbReference type="InterPro" id="IPR000595">
    <property type="entry name" value="cNMP-bd_dom"/>
</dbReference>
<dbReference type="CDD" id="cd00038">
    <property type="entry name" value="CAP_ED"/>
    <property type="match status" value="2"/>
</dbReference>
<dbReference type="PROSITE" id="PS00888">
    <property type="entry name" value="CNMP_BINDING_1"/>
    <property type="match status" value="1"/>
</dbReference>
<dbReference type="EMBL" id="MLAK01000816">
    <property type="protein sequence ID" value="OHT03728.1"/>
    <property type="molecule type" value="Genomic_DNA"/>
</dbReference>
<dbReference type="VEuPathDB" id="TrichDB:TRFO_06561"/>
<evidence type="ECO:0000256" key="1">
    <source>
        <dbReference type="ARBA" id="ARBA00005753"/>
    </source>
</evidence>